<dbReference type="InterPro" id="IPR002037">
    <property type="entry name" value="Glyco_hydro_8"/>
</dbReference>
<dbReference type="STRING" id="1121266.SAMN02745883_01445"/>
<gene>
    <name evidence="5" type="ORF">SAMN02745883_01445</name>
</gene>
<evidence type="ECO:0000256" key="2">
    <source>
        <dbReference type="ARBA" id="ARBA00022801"/>
    </source>
</evidence>
<keyword evidence="4" id="KW-0812">Transmembrane</keyword>
<keyword evidence="4" id="KW-0472">Membrane</keyword>
<dbReference type="Proteomes" id="UP000184082">
    <property type="component" value="Unassembled WGS sequence"/>
</dbReference>
<evidence type="ECO:0000313" key="5">
    <source>
        <dbReference type="EMBL" id="SHK16737.1"/>
    </source>
</evidence>
<organism evidence="5 6">
    <name type="scientific">Caminicella sporogenes DSM 14501</name>
    <dbReference type="NCBI Taxonomy" id="1121266"/>
    <lineage>
        <taxon>Bacteria</taxon>
        <taxon>Bacillati</taxon>
        <taxon>Bacillota</taxon>
        <taxon>Clostridia</taxon>
        <taxon>Peptostreptococcales</taxon>
        <taxon>Caminicellaceae</taxon>
        <taxon>Caminicella</taxon>
    </lineage>
</organism>
<dbReference type="AlphaFoldDB" id="A0A1M6Q9H0"/>
<sequence>MKRNIGIIWIIVIIIICFIMLTVWYKYNINKKDFSDEIGFTEDYLEEEKICLRFIKKKMSSKSGGIYTNYLENKRIEKVASGHEILSESEGLIMLYYVRTRNKDEFDKHFDIVKNKMLDKTGLVKWRIKEDNYNLAYSNATIDDLRIIRSLIYAYDIWKDKRYYKTLKKISEALLKYNVYKGCLNNYFDIKYKYKAKEVDISYIDLYTMKLLSDINKEWDKIYDKSIRVINRGYLSDKFPLYKKTYDIEKNKYLNGEVVNSIDALLVVLHLSEVGLVKKETLEWIKDQMIYGGGIYAEYDIKTGKAINDVECTAIYAIAARIAKIAGDESLYKLLVEKMLSLQVLDKSSPLYGGFGETSTLKVYSFDNLQALLAFKALGGLNDEK</sequence>
<protein>
    <submittedName>
        <fullName evidence="5">Glycosyl hydrolases family 8</fullName>
    </submittedName>
</protein>
<keyword evidence="6" id="KW-1185">Reference proteome</keyword>
<comment type="similarity">
    <text evidence="1">Belongs to the glycosyl hydrolase 8 (cellulase D) family.</text>
</comment>
<dbReference type="InterPro" id="IPR012341">
    <property type="entry name" value="6hp_glycosidase-like_sf"/>
</dbReference>
<dbReference type="RefSeq" id="WP_072967036.1">
    <property type="nucleotide sequence ID" value="NZ_FRAJ01000010.1"/>
</dbReference>
<dbReference type="InterPro" id="IPR008928">
    <property type="entry name" value="6-hairpin_glycosidase_sf"/>
</dbReference>
<reference evidence="5 6" key="1">
    <citation type="submission" date="2016-11" db="EMBL/GenBank/DDBJ databases">
        <authorList>
            <person name="Jaros S."/>
            <person name="Januszkiewicz K."/>
            <person name="Wedrychowicz H."/>
        </authorList>
    </citation>
    <scope>NUCLEOTIDE SEQUENCE [LARGE SCALE GENOMIC DNA]</scope>
    <source>
        <strain evidence="5 6">DSM 14501</strain>
    </source>
</reference>
<evidence type="ECO:0000256" key="4">
    <source>
        <dbReference type="SAM" id="Phobius"/>
    </source>
</evidence>
<keyword evidence="2 5" id="KW-0378">Hydrolase</keyword>
<evidence type="ECO:0000313" key="6">
    <source>
        <dbReference type="Proteomes" id="UP000184082"/>
    </source>
</evidence>
<dbReference type="Gene3D" id="1.50.10.10">
    <property type="match status" value="1"/>
</dbReference>
<dbReference type="GO" id="GO:0005975">
    <property type="term" value="P:carbohydrate metabolic process"/>
    <property type="evidence" value="ECO:0007669"/>
    <property type="project" value="InterPro"/>
</dbReference>
<dbReference type="Pfam" id="PF01270">
    <property type="entry name" value="Glyco_hydro_8"/>
    <property type="match status" value="1"/>
</dbReference>
<keyword evidence="4" id="KW-1133">Transmembrane helix</keyword>
<accession>A0A1M6Q9H0</accession>
<evidence type="ECO:0000256" key="1">
    <source>
        <dbReference type="ARBA" id="ARBA00009209"/>
    </source>
</evidence>
<name>A0A1M6Q9H0_9FIRM</name>
<dbReference type="GO" id="GO:0004553">
    <property type="term" value="F:hydrolase activity, hydrolyzing O-glycosyl compounds"/>
    <property type="evidence" value="ECO:0007669"/>
    <property type="project" value="InterPro"/>
</dbReference>
<dbReference type="EMBL" id="FRAJ01000010">
    <property type="protein sequence ID" value="SHK16737.1"/>
    <property type="molecule type" value="Genomic_DNA"/>
</dbReference>
<evidence type="ECO:0000256" key="3">
    <source>
        <dbReference type="ARBA" id="ARBA00023295"/>
    </source>
</evidence>
<keyword evidence="3" id="KW-0326">Glycosidase</keyword>
<dbReference type="SUPFAM" id="SSF48208">
    <property type="entry name" value="Six-hairpin glycosidases"/>
    <property type="match status" value="1"/>
</dbReference>
<proteinExistence type="inferred from homology"/>
<feature type="transmembrane region" description="Helical" evidence="4">
    <location>
        <begin position="6"/>
        <end position="25"/>
    </location>
</feature>